<dbReference type="RefSeq" id="WP_055662557.1">
    <property type="nucleotide sequence ID" value="NZ_CYPR01000050.1"/>
</dbReference>
<organism evidence="3 4">
    <name type="scientific">Jannaschia seosinensis</name>
    <dbReference type="NCBI Taxonomy" id="313367"/>
    <lineage>
        <taxon>Bacteria</taxon>
        <taxon>Pseudomonadati</taxon>
        <taxon>Pseudomonadota</taxon>
        <taxon>Alphaproteobacteria</taxon>
        <taxon>Rhodobacterales</taxon>
        <taxon>Roseobacteraceae</taxon>
        <taxon>Jannaschia</taxon>
    </lineage>
</organism>
<dbReference type="InterPro" id="IPR035437">
    <property type="entry name" value="SNase_OB-fold_sf"/>
</dbReference>
<dbReference type="Proteomes" id="UP000049455">
    <property type="component" value="Unassembled WGS sequence"/>
</dbReference>
<evidence type="ECO:0000313" key="3">
    <source>
        <dbReference type="EMBL" id="CUH31289.1"/>
    </source>
</evidence>
<dbReference type="SMART" id="SM00318">
    <property type="entry name" value="SNc"/>
    <property type="match status" value="1"/>
</dbReference>
<evidence type="ECO:0000256" key="1">
    <source>
        <dbReference type="SAM" id="SignalP"/>
    </source>
</evidence>
<name>A0A0M7B7L4_9RHOB</name>
<feature type="domain" description="TNase-like" evidence="2">
    <location>
        <begin position="28"/>
        <end position="146"/>
    </location>
</feature>
<dbReference type="SUPFAM" id="SSF50199">
    <property type="entry name" value="Staphylococcal nuclease"/>
    <property type="match status" value="1"/>
</dbReference>
<dbReference type="STRING" id="313367.JSE7799_00904"/>
<feature type="chain" id="PRO_5005809767" evidence="1">
    <location>
        <begin position="19"/>
        <end position="223"/>
    </location>
</feature>
<accession>A0A0M7B7L4</accession>
<evidence type="ECO:0000259" key="2">
    <source>
        <dbReference type="PROSITE" id="PS50830"/>
    </source>
</evidence>
<keyword evidence="4" id="KW-1185">Reference proteome</keyword>
<sequence length="223" mass="23851">MLLIVALHLGLTGLSASADTQQVTISGVPDVLDGDTLDIGPVRVRLHGIDAPETGQSCNAGGGATWRCGARAAMRLSELIGARPITCDALDRDPYGRIIGRCRADGLDLADRLVTEGLAWAFAEYSTDDIQAESDARDRGVGIWQAPTQTAWAYRDDRWARAVAGAPGGCPIKGNIGARSGERIYHTPWSPNYARTVIDETQGERWFCDEAAATAAGWRRAGE</sequence>
<reference evidence="3 4" key="1">
    <citation type="submission" date="2015-09" db="EMBL/GenBank/DDBJ databases">
        <authorList>
            <person name="Jackson K.R."/>
            <person name="Lunt B.L."/>
            <person name="Fisher J.N.B."/>
            <person name="Gardner A.V."/>
            <person name="Bailey M.E."/>
            <person name="Deus L.M."/>
            <person name="Earl A.S."/>
            <person name="Gibby P.D."/>
            <person name="Hartmann K.A."/>
            <person name="Liu J.E."/>
            <person name="Manci A.M."/>
            <person name="Nielsen D.A."/>
            <person name="Solomon M.B."/>
            <person name="Breakwell D.P."/>
            <person name="Burnett S.H."/>
            <person name="Grose J.H."/>
        </authorList>
    </citation>
    <scope>NUCLEOTIDE SEQUENCE [LARGE SCALE GENOMIC DNA]</scope>
    <source>
        <strain evidence="3 4">CECT 7799</strain>
    </source>
</reference>
<dbReference type="PANTHER" id="PTHR12302">
    <property type="entry name" value="EBNA2 BINDING PROTEIN P100"/>
    <property type="match status" value="1"/>
</dbReference>
<dbReference type="Gene3D" id="2.40.50.90">
    <property type="match status" value="1"/>
</dbReference>
<dbReference type="OrthoDB" id="9805504at2"/>
<dbReference type="PROSITE" id="PS50830">
    <property type="entry name" value="TNASE_3"/>
    <property type="match status" value="1"/>
</dbReference>
<protein>
    <submittedName>
        <fullName evidence="3">Succinoglycan biosynthesis protein ExoI</fullName>
    </submittedName>
</protein>
<dbReference type="EMBL" id="CYPR01000050">
    <property type="protein sequence ID" value="CUH31289.1"/>
    <property type="molecule type" value="Genomic_DNA"/>
</dbReference>
<feature type="signal peptide" evidence="1">
    <location>
        <begin position="1"/>
        <end position="18"/>
    </location>
</feature>
<evidence type="ECO:0000313" key="4">
    <source>
        <dbReference type="Proteomes" id="UP000049455"/>
    </source>
</evidence>
<keyword evidence="1" id="KW-0732">Signal</keyword>
<dbReference type="AlphaFoldDB" id="A0A0M7B7L4"/>
<dbReference type="PANTHER" id="PTHR12302:SF26">
    <property type="entry name" value="BLR1266 PROTEIN"/>
    <property type="match status" value="1"/>
</dbReference>
<dbReference type="InterPro" id="IPR016071">
    <property type="entry name" value="Staphylococal_nuclease_OB-fold"/>
</dbReference>
<gene>
    <name evidence="3" type="primary">exoI_2</name>
    <name evidence="3" type="ORF">JSE7799_00904</name>
</gene>
<proteinExistence type="predicted"/>
<dbReference type="Pfam" id="PF00565">
    <property type="entry name" value="SNase"/>
    <property type="match status" value="1"/>
</dbReference>